<evidence type="ECO:0000256" key="5">
    <source>
        <dbReference type="SAM" id="MobiDB-lite"/>
    </source>
</evidence>
<gene>
    <name evidence="7" type="primary">tolA</name>
    <name evidence="7" type="ORF">CR103_19085</name>
</gene>
<dbReference type="NCBIfam" id="TIGR02794">
    <property type="entry name" value="tolA_full"/>
    <property type="match status" value="1"/>
</dbReference>
<evidence type="ECO:0000313" key="7">
    <source>
        <dbReference type="EMBL" id="PIL38254.1"/>
    </source>
</evidence>
<keyword evidence="2" id="KW-0812">Transmembrane</keyword>
<feature type="compositionally biased region" description="Pro residues" evidence="5">
    <location>
        <begin position="71"/>
        <end position="93"/>
    </location>
</feature>
<keyword evidence="4" id="KW-0472">Membrane</keyword>
<dbReference type="InterPro" id="IPR037682">
    <property type="entry name" value="TonB_C"/>
</dbReference>
<dbReference type="InterPro" id="IPR006260">
    <property type="entry name" value="TonB/TolA_C"/>
</dbReference>
<dbReference type="NCBIfam" id="TIGR01352">
    <property type="entry name" value="tonB_Cterm"/>
    <property type="match status" value="1"/>
</dbReference>
<keyword evidence="3" id="KW-1133">Transmembrane helix</keyword>
<dbReference type="OrthoDB" id="5298892at2"/>
<evidence type="ECO:0000259" key="6">
    <source>
        <dbReference type="PROSITE" id="PS52015"/>
    </source>
</evidence>
<reference evidence="7 8" key="1">
    <citation type="submission" date="2017-10" db="EMBL/GenBank/DDBJ databases">
        <title>Massilia psychrophilum sp. nov., a novel purple-pigmented bacterium isolated from Tianshan glacier, Xinjiang Municipality, China.</title>
        <authorList>
            <person name="Wang H."/>
        </authorList>
    </citation>
    <scope>NUCLEOTIDE SEQUENCE [LARGE SCALE GENOMIC DNA]</scope>
    <source>
        <strain evidence="7 8">JCM 30813</strain>
    </source>
</reference>
<name>A0A2G8SWV9_9BURK</name>
<comment type="subcellular location">
    <subcellularLocation>
        <location evidence="1">Membrane</location>
        <topology evidence="1">Single-pass membrane protein</topology>
    </subcellularLocation>
</comment>
<protein>
    <submittedName>
        <fullName evidence="7">Protein TolA</fullName>
    </submittedName>
</protein>
<dbReference type="EMBL" id="PDOB01000042">
    <property type="protein sequence ID" value="PIL38254.1"/>
    <property type="molecule type" value="Genomic_DNA"/>
</dbReference>
<dbReference type="AlphaFoldDB" id="A0A2G8SWV9"/>
<feature type="region of interest" description="Disordered" evidence="5">
    <location>
        <begin position="1"/>
        <end position="21"/>
    </location>
</feature>
<comment type="caution">
    <text evidence="7">The sequence shown here is derived from an EMBL/GenBank/DDBJ whole genome shotgun (WGS) entry which is preliminary data.</text>
</comment>
<dbReference type="Proteomes" id="UP000228593">
    <property type="component" value="Unassembled WGS sequence"/>
</dbReference>
<evidence type="ECO:0000256" key="2">
    <source>
        <dbReference type="ARBA" id="ARBA00022692"/>
    </source>
</evidence>
<dbReference type="PROSITE" id="PS52015">
    <property type="entry name" value="TONB_CTD"/>
    <property type="match status" value="1"/>
</dbReference>
<dbReference type="InterPro" id="IPR014161">
    <property type="entry name" value="Tol-Pal_TolA"/>
</dbReference>
<feature type="region of interest" description="Disordered" evidence="5">
    <location>
        <begin position="69"/>
        <end position="207"/>
    </location>
</feature>
<dbReference type="GO" id="GO:0019534">
    <property type="term" value="F:toxin transmembrane transporter activity"/>
    <property type="evidence" value="ECO:0007669"/>
    <property type="project" value="InterPro"/>
</dbReference>
<dbReference type="GO" id="GO:0043213">
    <property type="term" value="P:bacteriocin transport"/>
    <property type="evidence" value="ECO:0007669"/>
    <property type="project" value="InterPro"/>
</dbReference>
<dbReference type="RefSeq" id="WP_099917528.1">
    <property type="nucleotide sequence ID" value="NZ_PDOB01000042.1"/>
</dbReference>
<proteinExistence type="predicted"/>
<keyword evidence="8" id="KW-1185">Reference proteome</keyword>
<evidence type="ECO:0000313" key="8">
    <source>
        <dbReference type="Proteomes" id="UP000228593"/>
    </source>
</evidence>
<evidence type="ECO:0000256" key="4">
    <source>
        <dbReference type="ARBA" id="ARBA00023136"/>
    </source>
</evidence>
<evidence type="ECO:0000256" key="1">
    <source>
        <dbReference type="ARBA" id="ARBA00004167"/>
    </source>
</evidence>
<dbReference type="SUPFAM" id="SSF74653">
    <property type="entry name" value="TolA/TonB C-terminal domain"/>
    <property type="match status" value="1"/>
</dbReference>
<evidence type="ECO:0000256" key="3">
    <source>
        <dbReference type="ARBA" id="ARBA00022989"/>
    </source>
</evidence>
<accession>A0A2G8SWV9</accession>
<dbReference type="Gene3D" id="3.30.1150.10">
    <property type="match status" value="1"/>
</dbReference>
<dbReference type="Pfam" id="PF13103">
    <property type="entry name" value="TonB_2"/>
    <property type="match status" value="1"/>
</dbReference>
<organism evidence="7 8">
    <name type="scientific">Massilia psychrophila</name>
    <dbReference type="NCBI Taxonomy" id="1603353"/>
    <lineage>
        <taxon>Bacteria</taxon>
        <taxon>Pseudomonadati</taxon>
        <taxon>Pseudomonadota</taxon>
        <taxon>Betaproteobacteria</taxon>
        <taxon>Burkholderiales</taxon>
        <taxon>Oxalobacteraceae</taxon>
        <taxon>Telluria group</taxon>
        <taxon>Massilia</taxon>
    </lineage>
</organism>
<feature type="compositionally biased region" description="Low complexity" evidence="5">
    <location>
        <begin position="1"/>
        <end position="15"/>
    </location>
</feature>
<feature type="domain" description="TonB C-terminal" evidence="6">
    <location>
        <begin position="237"/>
        <end position="326"/>
    </location>
</feature>
<dbReference type="GO" id="GO:0016020">
    <property type="term" value="C:membrane"/>
    <property type="evidence" value="ECO:0007669"/>
    <property type="project" value="UniProtKB-SubCell"/>
</dbReference>
<sequence>MTATAAAAAAATTGAPYRVPPEPSRWPSIALAAAMHAGLVAFLFIGVNWQNTEPVAVEAEVWDMQTQAAAPPLPTPPEAAEPAPVPALTPEPAPKIIEPPIDKPVAPKPPDIALERAKRKAEERLLLDQQRQQRQEQKKLEEAQLAKQEKAQKKAEQLAEKRAQELADKKAEDAEKKLADKKLAEKQAADKLAKAKSEAAEQAKLDKARLDEMRRITAGAGTSGEAAQSTASRIDTGYLASIVSKIKSTTSYPGSLDVPGNPKVVFKVEELPTGEIISVKLVKSSGIATFDEAVERGINKASPLPKKKDGTVARTVEVAFSMKDLN</sequence>
<feature type="compositionally biased region" description="Basic and acidic residues" evidence="5">
    <location>
        <begin position="113"/>
        <end position="207"/>
    </location>
</feature>